<dbReference type="EMBL" id="JACVVK020000793">
    <property type="protein sequence ID" value="KAK7445505.1"/>
    <property type="molecule type" value="Genomic_DNA"/>
</dbReference>
<feature type="compositionally biased region" description="Low complexity" evidence="1">
    <location>
        <begin position="542"/>
        <end position="553"/>
    </location>
</feature>
<comment type="caution">
    <text evidence="2">The sequence shown here is derived from an EMBL/GenBank/DDBJ whole genome shotgun (WGS) entry which is preliminary data.</text>
</comment>
<reference evidence="2 3" key="1">
    <citation type="journal article" date="2023" name="Sci. Data">
        <title>Genome assembly of the Korean intertidal mud-creeper Batillaria attramentaria.</title>
        <authorList>
            <person name="Patra A.K."/>
            <person name="Ho P.T."/>
            <person name="Jun S."/>
            <person name="Lee S.J."/>
            <person name="Kim Y."/>
            <person name="Won Y.J."/>
        </authorList>
    </citation>
    <scope>NUCLEOTIDE SEQUENCE [LARGE SCALE GENOMIC DNA]</scope>
    <source>
        <strain evidence="2">Wonlab-2016</strain>
    </source>
</reference>
<feature type="region of interest" description="Disordered" evidence="1">
    <location>
        <begin position="314"/>
        <end position="417"/>
    </location>
</feature>
<keyword evidence="3" id="KW-1185">Reference proteome</keyword>
<dbReference type="Proteomes" id="UP001519460">
    <property type="component" value="Unassembled WGS sequence"/>
</dbReference>
<feature type="compositionally biased region" description="Polar residues" evidence="1">
    <location>
        <begin position="38"/>
        <end position="58"/>
    </location>
</feature>
<accession>A0ABD0J0F9</accession>
<dbReference type="AlphaFoldDB" id="A0ABD0J0F9"/>
<name>A0ABD0J0F9_9CAEN</name>
<feature type="compositionally biased region" description="Polar residues" evidence="1">
    <location>
        <begin position="117"/>
        <end position="127"/>
    </location>
</feature>
<feature type="compositionally biased region" description="Basic and acidic residues" evidence="1">
    <location>
        <begin position="1"/>
        <end position="10"/>
    </location>
</feature>
<feature type="compositionally biased region" description="Polar residues" evidence="1">
    <location>
        <begin position="340"/>
        <end position="371"/>
    </location>
</feature>
<feature type="compositionally biased region" description="Basic and acidic residues" evidence="1">
    <location>
        <begin position="135"/>
        <end position="157"/>
    </location>
</feature>
<organism evidence="2 3">
    <name type="scientific">Batillaria attramentaria</name>
    <dbReference type="NCBI Taxonomy" id="370345"/>
    <lineage>
        <taxon>Eukaryota</taxon>
        <taxon>Metazoa</taxon>
        <taxon>Spiralia</taxon>
        <taxon>Lophotrochozoa</taxon>
        <taxon>Mollusca</taxon>
        <taxon>Gastropoda</taxon>
        <taxon>Caenogastropoda</taxon>
        <taxon>Sorbeoconcha</taxon>
        <taxon>Cerithioidea</taxon>
        <taxon>Batillariidae</taxon>
        <taxon>Batillaria</taxon>
    </lineage>
</organism>
<feature type="region of interest" description="Disordered" evidence="1">
    <location>
        <begin position="448"/>
        <end position="468"/>
    </location>
</feature>
<evidence type="ECO:0000256" key="1">
    <source>
        <dbReference type="SAM" id="MobiDB-lite"/>
    </source>
</evidence>
<proteinExistence type="predicted"/>
<feature type="region of interest" description="Disordered" evidence="1">
    <location>
        <begin position="524"/>
        <end position="576"/>
    </location>
</feature>
<gene>
    <name evidence="2" type="ORF">BaRGS_00040345</name>
</gene>
<evidence type="ECO:0000313" key="3">
    <source>
        <dbReference type="Proteomes" id="UP001519460"/>
    </source>
</evidence>
<feature type="region of interest" description="Disordered" evidence="1">
    <location>
        <begin position="1"/>
        <end position="254"/>
    </location>
</feature>
<evidence type="ECO:0000313" key="2">
    <source>
        <dbReference type="EMBL" id="KAK7445505.1"/>
    </source>
</evidence>
<feature type="compositionally biased region" description="Basic and acidic residues" evidence="1">
    <location>
        <begin position="235"/>
        <end position="254"/>
    </location>
</feature>
<feature type="compositionally biased region" description="Basic and acidic residues" evidence="1">
    <location>
        <begin position="79"/>
        <end position="90"/>
    </location>
</feature>
<feature type="compositionally biased region" description="Basic and acidic residues" evidence="1">
    <location>
        <begin position="388"/>
        <end position="411"/>
    </location>
</feature>
<protein>
    <submittedName>
        <fullName evidence="2">Uncharacterized protein</fullName>
    </submittedName>
</protein>
<feature type="compositionally biased region" description="Basic and acidic residues" evidence="1">
    <location>
        <begin position="213"/>
        <end position="226"/>
    </location>
</feature>
<sequence length="576" mass="64771">MRGSEGHDGRAYPSTIRPPQPPSHQHSTNGHRPPSRHGYSTSGSQAVSSDVISFSERPSLQKHKRTPGSSSDPMVSYKRVIENEVVKDNGSDVFIRPPKTKVAKSKSDTAAAESRHSNYLSTPSFNKNPKRQKQTKREKSEKLSVSKFPKSDSDRPLLGRRSMTFVVDSRVVSNFPPEQTSGELWREPKTKARSKKTKQGPEMTSVSHRSTKHGADFDSVTDKRSNDQTALSKDVPLKPEVPERRAVASRGEGRHDQWDEVCDFDRDGARNPLYISTKSMPLRPKSAGQLRYCVSDDSDESSLDGEIEIVDIDKELEEDPSEPSPYWSEGQPLQVPEVFLNNNEAESSPPMTSRRTASKFSQQHHQDTLQYPNHRHTHTEPQSYTEPNYHHESRSSHVHDLAPRERHHSGESDLSALSDTVVKPIAKSSQGRRRFMSEPEILREPYYDRPPRRAADSKFRNTGNGVQRKGSDLYVRETSREGAEMTSLTASSLARQSRERLYSDAMERVLSRYSELAVREADELTRGATKPQGVRMSTANKSSTSGHHASGSGFIMPPRKLKPINRQPRNNMNDAS</sequence>
<feature type="compositionally biased region" description="Polar residues" evidence="1">
    <location>
        <begin position="567"/>
        <end position="576"/>
    </location>
</feature>
<feature type="compositionally biased region" description="Basic and acidic residues" evidence="1">
    <location>
        <begin position="448"/>
        <end position="459"/>
    </location>
</feature>